<dbReference type="Pfam" id="PF21274">
    <property type="entry name" value="Rng_hyd_C"/>
    <property type="match status" value="1"/>
</dbReference>
<evidence type="ECO:0000313" key="6">
    <source>
        <dbReference type="EMBL" id="OQP55893.1"/>
    </source>
</evidence>
<gene>
    <name evidence="6" type="ORF">A4H97_20090</name>
</gene>
<keyword evidence="4" id="KW-1133">Transmembrane helix</keyword>
<dbReference type="GO" id="GO:0071949">
    <property type="term" value="F:FAD binding"/>
    <property type="evidence" value="ECO:0007669"/>
    <property type="project" value="InterPro"/>
</dbReference>
<evidence type="ECO:0000256" key="4">
    <source>
        <dbReference type="SAM" id="Phobius"/>
    </source>
</evidence>
<dbReference type="Pfam" id="PF01494">
    <property type="entry name" value="FAD_binding_3"/>
    <property type="match status" value="1"/>
</dbReference>
<accession>A0A1V9FBY0</accession>
<sequence>MPSILFGTQEFCIKLNSMQNKSIPVLIVGGGLTGLTATLFLLKQGIKTLLIERRGSTSIHPRARGFDVRTMELFRELQLDQAIVEAGKALAPAWGLYQGETLEQILQNIDPAKLKVNHPINFPGLEKLAAMSPVAGARCTQDLSEPILLQAAQERGADVRFNTRLLSFTQSNDCVTAIIQDTITGQEETITCQYLIAADGAGSPIRKTLQAATSGHGSYGHLLNIYFEADLGALVKGREFSICRITQPGLDGILTAINNSDKWVFHLYYDPAKGERPEDYTHERLEQLLQQLLGMPQLPVRIISVLPWQPTVSVVNDMQHGRILLAGDAAHQMTPYGGKGAATGVQDVQNLAWKLAMVLQQQAGAELLHTYSSERQPVGKQVAEMSGALADDKGLLNIPGFMKLVSSSTKEYNLDKMITMVGLPDFKYVSAAIIDNEQEEEPALLSAQPGTRVPHVWLQKEPQQVSTLDLTTQHLTLITDEAGTTWQPAAQQVAEALRIPLPVVTIRQAEWKSITRLQEGEVILVRPDGFVAWRQTLSTDAPGLLMQAVRKILALD</sequence>
<organism evidence="6 7">
    <name type="scientific">Niastella yeongjuensis</name>
    <dbReference type="NCBI Taxonomy" id="354355"/>
    <lineage>
        <taxon>Bacteria</taxon>
        <taxon>Pseudomonadati</taxon>
        <taxon>Bacteroidota</taxon>
        <taxon>Chitinophagia</taxon>
        <taxon>Chitinophagales</taxon>
        <taxon>Chitinophagaceae</taxon>
        <taxon>Niastella</taxon>
    </lineage>
</organism>
<dbReference type="SUPFAM" id="SSF51905">
    <property type="entry name" value="FAD/NAD(P)-binding domain"/>
    <property type="match status" value="1"/>
</dbReference>
<feature type="domain" description="FAD-binding" evidence="5">
    <location>
        <begin position="23"/>
        <end position="384"/>
    </location>
</feature>
<dbReference type="Gene3D" id="3.50.50.60">
    <property type="entry name" value="FAD/NAD(P)-binding domain"/>
    <property type="match status" value="1"/>
</dbReference>
<evidence type="ECO:0000256" key="1">
    <source>
        <dbReference type="ARBA" id="ARBA00001974"/>
    </source>
</evidence>
<reference evidence="7" key="1">
    <citation type="submission" date="2016-04" db="EMBL/GenBank/DDBJ databases">
        <authorList>
            <person name="Chen L."/>
            <person name="Zhuang W."/>
            <person name="Wang G."/>
        </authorList>
    </citation>
    <scope>NUCLEOTIDE SEQUENCE [LARGE SCALE GENOMIC DNA]</scope>
    <source>
        <strain evidence="7">17621</strain>
    </source>
</reference>
<dbReference type="InterPro" id="IPR002938">
    <property type="entry name" value="FAD-bd"/>
</dbReference>
<dbReference type="OrthoDB" id="9766816at2"/>
<evidence type="ECO:0000256" key="3">
    <source>
        <dbReference type="ARBA" id="ARBA00022827"/>
    </source>
</evidence>
<name>A0A1V9FBY0_9BACT</name>
<dbReference type="EMBL" id="LVXG01000002">
    <property type="protein sequence ID" value="OQP55893.1"/>
    <property type="molecule type" value="Genomic_DNA"/>
</dbReference>
<evidence type="ECO:0000313" key="7">
    <source>
        <dbReference type="Proteomes" id="UP000192610"/>
    </source>
</evidence>
<keyword evidence="2" id="KW-0285">Flavoprotein</keyword>
<dbReference type="InterPro" id="IPR050641">
    <property type="entry name" value="RIFMO-like"/>
</dbReference>
<proteinExistence type="predicted"/>
<dbReference type="InterPro" id="IPR036188">
    <property type="entry name" value="FAD/NAD-bd_sf"/>
</dbReference>
<keyword evidence="7" id="KW-1185">Reference proteome</keyword>
<feature type="transmembrane region" description="Helical" evidence="4">
    <location>
        <begin position="23"/>
        <end position="42"/>
    </location>
</feature>
<evidence type="ECO:0000259" key="5">
    <source>
        <dbReference type="Pfam" id="PF01494"/>
    </source>
</evidence>
<dbReference type="GO" id="GO:0016709">
    <property type="term" value="F:oxidoreductase activity, acting on paired donors, with incorporation or reduction of molecular oxygen, NAD(P)H as one donor, and incorporation of one atom of oxygen"/>
    <property type="evidence" value="ECO:0007669"/>
    <property type="project" value="UniProtKB-ARBA"/>
</dbReference>
<keyword evidence="3" id="KW-0274">FAD</keyword>
<dbReference type="STRING" id="354355.SAMN05660816_05057"/>
<keyword evidence="4" id="KW-0812">Transmembrane</keyword>
<comment type="caution">
    <text evidence="6">The sequence shown here is derived from an EMBL/GenBank/DDBJ whole genome shotgun (WGS) entry which is preliminary data.</text>
</comment>
<dbReference type="PANTHER" id="PTHR43004:SF19">
    <property type="entry name" value="BINDING MONOOXYGENASE, PUTATIVE (JCVI)-RELATED"/>
    <property type="match status" value="1"/>
</dbReference>
<dbReference type="PRINTS" id="PR00420">
    <property type="entry name" value="RNGMNOXGNASE"/>
</dbReference>
<comment type="cofactor">
    <cofactor evidence="1">
        <name>FAD</name>
        <dbReference type="ChEBI" id="CHEBI:57692"/>
    </cofactor>
</comment>
<dbReference type="AlphaFoldDB" id="A0A1V9FBY0"/>
<dbReference type="Gene3D" id="3.30.9.10">
    <property type="entry name" value="D-Amino Acid Oxidase, subunit A, domain 2"/>
    <property type="match status" value="1"/>
</dbReference>
<evidence type="ECO:0000256" key="2">
    <source>
        <dbReference type="ARBA" id="ARBA00022630"/>
    </source>
</evidence>
<dbReference type="Proteomes" id="UP000192610">
    <property type="component" value="Unassembled WGS sequence"/>
</dbReference>
<dbReference type="PANTHER" id="PTHR43004">
    <property type="entry name" value="TRK SYSTEM POTASSIUM UPTAKE PROTEIN"/>
    <property type="match status" value="1"/>
</dbReference>
<dbReference type="Gene3D" id="3.40.30.120">
    <property type="match status" value="1"/>
</dbReference>
<keyword evidence="4" id="KW-0472">Membrane</keyword>
<protein>
    <recommendedName>
        <fullName evidence="5">FAD-binding domain-containing protein</fullName>
    </recommendedName>
</protein>